<keyword evidence="2" id="KW-1185">Reference proteome</keyword>
<accession>A0A922HH21</accession>
<evidence type="ECO:0000313" key="2">
    <source>
        <dbReference type="Proteomes" id="UP000790347"/>
    </source>
</evidence>
<dbReference type="Proteomes" id="UP000790347">
    <property type="component" value="Unassembled WGS sequence"/>
</dbReference>
<proteinExistence type="predicted"/>
<dbReference type="EMBL" id="ASGP02000008">
    <property type="protein sequence ID" value="KAH9493461.1"/>
    <property type="molecule type" value="Genomic_DNA"/>
</dbReference>
<sequence length="83" mass="9682">MDGCQSTTEISHWIVPTSPSISFFWISLMWEKIEREWMNFFRKSPLQLFGDQNDKIPETIEMTVGHDDDESSSESGYELCLCL</sequence>
<gene>
    <name evidence="1" type="ORF">DERF_014205</name>
</gene>
<reference evidence="1" key="1">
    <citation type="submission" date="2013-05" db="EMBL/GenBank/DDBJ databases">
        <authorList>
            <person name="Yim A.K.Y."/>
            <person name="Chan T.F."/>
            <person name="Ji K.M."/>
            <person name="Liu X.Y."/>
            <person name="Zhou J.W."/>
            <person name="Li R.Q."/>
            <person name="Yang K.Y."/>
            <person name="Li J."/>
            <person name="Li M."/>
            <person name="Law P.T.W."/>
            <person name="Wu Y.L."/>
            <person name="Cai Z.L."/>
            <person name="Qin H."/>
            <person name="Bao Y."/>
            <person name="Leung R.K.K."/>
            <person name="Ng P.K.S."/>
            <person name="Zou J."/>
            <person name="Zhong X.J."/>
            <person name="Ran P.X."/>
            <person name="Zhong N.S."/>
            <person name="Liu Z.G."/>
            <person name="Tsui S.K.W."/>
        </authorList>
    </citation>
    <scope>NUCLEOTIDE SEQUENCE</scope>
    <source>
        <strain evidence="1">Derf</strain>
        <tissue evidence="1">Whole organism</tissue>
    </source>
</reference>
<comment type="caution">
    <text evidence="1">The sequence shown here is derived from an EMBL/GenBank/DDBJ whole genome shotgun (WGS) entry which is preliminary data.</text>
</comment>
<name>A0A922HH21_DERFA</name>
<evidence type="ECO:0000313" key="1">
    <source>
        <dbReference type="EMBL" id="KAH9493461.1"/>
    </source>
</evidence>
<dbReference type="AlphaFoldDB" id="A0A922HH21"/>
<protein>
    <submittedName>
        <fullName evidence="1">Uncharacterized protein</fullName>
    </submittedName>
</protein>
<reference evidence="1" key="2">
    <citation type="journal article" date="2022" name="Res Sq">
        <title>Comparative Genomics Reveals Insights into the Divergent Evolution of Astigmatic Mites and Household Pest Adaptations.</title>
        <authorList>
            <person name="Xiong Q."/>
            <person name="Wan A.T.-Y."/>
            <person name="Liu X.-Y."/>
            <person name="Fung C.S.-H."/>
            <person name="Xiao X."/>
            <person name="Malainual N."/>
            <person name="Hou J."/>
            <person name="Wang L."/>
            <person name="Wang M."/>
            <person name="Yang K."/>
            <person name="Cui Y."/>
            <person name="Leung E."/>
            <person name="Nong W."/>
            <person name="Shin S.-K."/>
            <person name="Au S."/>
            <person name="Jeong K.Y."/>
            <person name="Chew F.T."/>
            <person name="Hui J."/>
            <person name="Leung T.F."/>
            <person name="Tungtrongchitr A."/>
            <person name="Zhong N."/>
            <person name="Liu Z."/>
            <person name="Tsui S."/>
        </authorList>
    </citation>
    <scope>NUCLEOTIDE SEQUENCE</scope>
    <source>
        <strain evidence="1">Derf</strain>
        <tissue evidence="1">Whole organism</tissue>
    </source>
</reference>
<organism evidence="1 2">
    <name type="scientific">Dermatophagoides farinae</name>
    <name type="common">American house dust mite</name>
    <dbReference type="NCBI Taxonomy" id="6954"/>
    <lineage>
        <taxon>Eukaryota</taxon>
        <taxon>Metazoa</taxon>
        <taxon>Ecdysozoa</taxon>
        <taxon>Arthropoda</taxon>
        <taxon>Chelicerata</taxon>
        <taxon>Arachnida</taxon>
        <taxon>Acari</taxon>
        <taxon>Acariformes</taxon>
        <taxon>Sarcoptiformes</taxon>
        <taxon>Astigmata</taxon>
        <taxon>Psoroptidia</taxon>
        <taxon>Analgoidea</taxon>
        <taxon>Pyroglyphidae</taxon>
        <taxon>Dermatophagoidinae</taxon>
        <taxon>Dermatophagoides</taxon>
    </lineage>
</organism>